<keyword evidence="4" id="KW-1185">Reference proteome</keyword>
<proteinExistence type="predicted"/>
<dbReference type="InterPro" id="IPR018808">
    <property type="entry name" value="Muniscin_C"/>
</dbReference>
<feature type="compositionally biased region" description="Low complexity" evidence="1">
    <location>
        <begin position="74"/>
        <end position="85"/>
    </location>
</feature>
<organism evidence="3 4">
    <name type="scientific">Nesidiocoris tenuis</name>
    <dbReference type="NCBI Taxonomy" id="355587"/>
    <lineage>
        <taxon>Eukaryota</taxon>
        <taxon>Metazoa</taxon>
        <taxon>Ecdysozoa</taxon>
        <taxon>Arthropoda</taxon>
        <taxon>Hexapoda</taxon>
        <taxon>Insecta</taxon>
        <taxon>Pterygota</taxon>
        <taxon>Neoptera</taxon>
        <taxon>Paraneoptera</taxon>
        <taxon>Hemiptera</taxon>
        <taxon>Heteroptera</taxon>
        <taxon>Panheteroptera</taxon>
        <taxon>Cimicomorpha</taxon>
        <taxon>Miridae</taxon>
        <taxon>Dicyphina</taxon>
        <taxon>Nesidiocoris</taxon>
    </lineage>
</organism>
<dbReference type="Proteomes" id="UP000479000">
    <property type="component" value="Unassembled WGS sequence"/>
</dbReference>
<evidence type="ECO:0000313" key="4">
    <source>
        <dbReference type="Proteomes" id="UP000479000"/>
    </source>
</evidence>
<feature type="non-terminal residue" evidence="3">
    <location>
        <position position="1"/>
    </location>
</feature>
<dbReference type="EMBL" id="CADCXU010035400">
    <property type="protein sequence ID" value="CAB0020550.1"/>
    <property type="molecule type" value="Genomic_DNA"/>
</dbReference>
<accession>A0A6H5HQ41</accession>
<feature type="region of interest" description="Disordered" evidence="1">
    <location>
        <begin position="71"/>
        <end position="113"/>
    </location>
</feature>
<evidence type="ECO:0000313" key="3">
    <source>
        <dbReference type="EMBL" id="CAB0020550.1"/>
    </source>
</evidence>
<dbReference type="AlphaFoldDB" id="A0A6H5HQ41"/>
<name>A0A6H5HQ41_9HEMI</name>
<gene>
    <name evidence="3" type="ORF">NTEN_LOCUS24123</name>
</gene>
<protein>
    <recommendedName>
        <fullName evidence="2">Muniscin C-terminal domain-containing protein</fullName>
    </recommendedName>
</protein>
<dbReference type="OrthoDB" id="5593455at2759"/>
<reference evidence="3 4" key="1">
    <citation type="submission" date="2020-02" db="EMBL/GenBank/DDBJ databases">
        <authorList>
            <person name="Ferguson B K."/>
        </authorList>
    </citation>
    <scope>NUCLEOTIDE SEQUENCE [LARGE SCALE GENOMIC DNA]</scope>
</reference>
<evidence type="ECO:0000256" key="1">
    <source>
        <dbReference type="SAM" id="MobiDB-lite"/>
    </source>
</evidence>
<evidence type="ECO:0000259" key="2">
    <source>
        <dbReference type="Pfam" id="PF10291"/>
    </source>
</evidence>
<sequence>SEYSVETFKESNKLKKFKIGSIGLRQIGNKRRSQYFHLLCKYGSKKSKWKCSWELKFFRKTSGDITRAANMAQSPTGSSASTPTGNHPYAPLQSPTPPITTTNNKYAGATTGDEDKKVKGTIMQRHVTCNMQYIRPAEEDWEYFIQYFELELKLAQIERDEDKRNLLISKLDPQLVKTLIKFFKPTSISSIKYGTLIHTISNSQRLHSYSSESNLSKKRIRTKTPKMVLTNSHDDIHQSTSTEISDQHLDLKIHQLSKFGTKVMLNIKINGKPLRMQYDPGAHHSVTDHKPLIYIFGENIALPKMTICRVSRWAVMLNEFTFTIEYIPGKRIENLMYKQGNQPDVSRRTLFCTCRSCGVRLNAPEVRIQESQRAVWKFTELSHHSEKHGVGSLRARFELSDGPADQTRIAAQFNCEGTTLSGIGFVLVGSGYRVSLVKRRFVSEPKARIKDDHNTSIYSVNMEVKILFDPLKTVEHRVRACSSQPPKAEATGFTGPRSPPMATRPTRRAPETTRPNAVCATARGSAPDSSGDGAGDTSAAATTLAPAGTHTGRDADEGPATGGGRSP</sequence>
<dbReference type="Pfam" id="PF10291">
    <property type="entry name" value="muHD"/>
    <property type="match status" value="1"/>
</dbReference>
<feature type="region of interest" description="Disordered" evidence="1">
    <location>
        <begin position="479"/>
        <end position="567"/>
    </location>
</feature>
<feature type="domain" description="Muniscin C-terminal" evidence="2">
    <location>
        <begin position="369"/>
        <end position="443"/>
    </location>
</feature>
<feature type="compositionally biased region" description="Low complexity" evidence="1">
    <location>
        <begin position="524"/>
        <end position="543"/>
    </location>
</feature>